<dbReference type="PANTHER" id="PTHR45528">
    <property type="entry name" value="SENSOR HISTIDINE KINASE CPXA"/>
    <property type="match status" value="1"/>
</dbReference>
<dbReference type="InterPro" id="IPR003660">
    <property type="entry name" value="HAMP_dom"/>
</dbReference>
<comment type="subcellular location">
    <subcellularLocation>
        <location evidence="2">Cell membrane</location>
        <topology evidence="2">Multi-pass membrane protein</topology>
    </subcellularLocation>
</comment>
<dbReference type="Pfam" id="PF00512">
    <property type="entry name" value="HisKA"/>
    <property type="match status" value="1"/>
</dbReference>
<keyword evidence="12" id="KW-0902">Two-component regulatory system</keyword>
<evidence type="ECO:0000256" key="5">
    <source>
        <dbReference type="ARBA" id="ARBA00022553"/>
    </source>
</evidence>
<comment type="caution">
    <text evidence="14">The sequence shown here is derived from an EMBL/GenBank/DDBJ whole genome shotgun (WGS) entry which is preliminary data.</text>
</comment>
<dbReference type="PROSITE" id="PS50109">
    <property type="entry name" value="HIS_KIN"/>
    <property type="match status" value="1"/>
</dbReference>
<dbReference type="Proteomes" id="UP001055091">
    <property type="component" value="Unassembled WGS sequence"/>
</dbReference>
<evidence type="ECO:0000313" key="14">
    <source>
        <dbReference type="EMBL" id="GKH02281.1"/>
    </source>
</evidence>
<evidence type="ECO:0000256" key="8">
    <source>
        <dbReference type="ARBA" id="ARBA00022741"/>
    </source>
</evidence>
<dbReference type="SUPFAM" id="SSF158472">
    <property type="entry name" value="HAMP domain-like"/>
    <property type="match status" value="1"/>
</dbReference>
<dbReference type="CDD" id="cd00082">
    <property type="entry name" value="HisKA"/>
    <property type="match status" value="1"/>
</dbReference>
<evidence type="ECO:0000256" key="4">
    <source>
        <dbReference type="ARBA" id="ARBA00022475"/>
    </source>
</evidence>
<dbReference type="EMBL" id="BQNJ01000002">
    <property type="protein sequence ID" value="GKH02281.1"/>
    <property type="molecule type" value="Genomic_DNA"/>
</dbReference>
<organism evidence="14 15">
    <name type="scientific">Hungatella hathewayi</name>
    <dbReference type="NCBI Taxonomy" id="154046"/>
    <lineage>
        <taxon>Bacteria</taxon>
        <taxon>Bacillati</taxon>
        <taxon>Bacillota</taxon>
        <taxon>Clostridia</taxon>
        <taxon>Lachnospirales</taxon>
        <taxon>Lachnospiraceae</taxon>
        <taxon>Hungatella</taxon>
    </lineage>
</organism>
<evidence type="ECO:0000313" key="15">
    <source>
        <dbReference type="Proteomes" id="UP001055091"/>
    </source>
</evidence>
<evidence type="ECO:0000256" key="2">
    <source>
        <dbReference type="ARBA" id="ARBA00004651"/>
    </source>
</evidence>
<keyword evidence="4" id="KW-1003">Cell membrane</keyword>
<reference evidence="14" key="1">
    <citation type="submission" date="2022-01" db="EMBL/GenBank/DDBJ databases">
        <title>Novel bile acid biosynthetic pathways are enriched in the microbiome of centenarians.</title>
        <authorList>
            <person name="Sato Y."/>
            <person name="Atarashi K."/>
            <person name="Plichta R.D."/>
            <person name="Arai Y."/>
            <person name="Sasajima S."/>
            <person name="Kearney M.S."/>
            <person name="Suda W."/>
            <person name="Takeshita K."/>
            <person name="Sasaki T."/>
            <person name="Okamoto S."/>
            <person name="Skelly N.A."/>
            <person name="Okamura Y."/>
            <person name="Vlamakis H."/>
            <person name="Li Y."/>
            <person name="Tanoue T."/>
            <person name="Takei H."/>
            <person name="Nittono H."/>
            <person name="Narushima S."/>
            <person name="Irie J."/>
            <person name="Itoh H."/>
            <person name="Moriya K."/>
            <person name="Sugiura Y."/>
            <person name="Suematsu M."/>
            <person name="Moritoki N."/>
            <person name="Shibata S."/>
            <person name="Littman R.D."/>
            <person name="Fischbach A.M."/>
            <person name="Uwamino Y."/>
            <person name="Inoue T."/>
            <person name="Honda A."/>
            <person name="Hattori M."/>
            <person name="Murai T."/>
            <person name="Xavier J.R."/>
            <person name="Hirose N."/>
            <person name="Honda K."/>
        </authorList>
    </citation>
    <scope>NUCLEOTIDE SEQUENCE</scope>
    <source>
        <strain evidence="14">CE91-St55</strain>
    </source>
</reference>
<dbReference type="CDD" id="cd06225">
    <property type="entry name" value="HAMP"/>
    <property type="match status" value="1"/>
</dbReference>
<dbReference type="SUPFAM" id="SSF47384">
    <property type="entry name" value="Homodimeric domain of signal transducing histidine kinase"/>
    <property type="match status" value="1"/>
</dbReference>
<comment type="catalytic activity">
    <reaction evidence="1">
        <text>ATP + protein L-histidine = ADP + protein N-phospho-L-histidine.</text>
        <dbReference type="EC" id="2.7.13.3"/>
    </reaction>
</comment>
<keyword evidence="5" id="KW-0597">Phosphoprotein</keyword>
<evidence type="ECO:0000256" key="7">
    <source>
        <dbReference type="ARBA" id="ARBA00022692"/>
    </source>
</evidence>
<dbReference type="SMART" id="SM00304">
    <property type="entry name" value="HAMP"/>
    <property type="match status" value="1"/>
</dbReference>
<keyword evidence="9 14" id="KW-0418">Kinase</keyword>
<keyword evidence="6" id="KW-0808">Transferase</keyword>
<dbReference type="GO" id="GO:0000155">
    <property type="term" value="F:phosphorelay sensor kinase activity"/>
    <property type="evidence" value="ECO:0007669"/>
    <property type="project" value="InterPro"/>
</dbReference>
<keyword evidence="7" id="KW-0812">Transmembrane</keyword>
<keyword evidence="8" id="KW-0547">Nucleotide-binding</keyword>
<dbReference type="InterPro" id="IPR036097">
    <property type="entry name" value="HisK_dim/P_sf"/>
</dbReference>
<keyword evidence="10" id="KW-0067">ATP-binding</keyword>
<dbReference type="SUPFAM" id="SSF55874">
    <property type="entry name" value="ATPase domain of HSP90 chaperone/DNA topoisomerase II/histidine kinase"/>
    <property type="match status" value="1"/>
</dbReference>
<gene>
    <name evidence="14" type="ORF">CE91St55_42620</name>
</gene>
<dbReference type="Gene3D" id="6.10.340.10">
    <property type="match status" value="1"/>
</dbReference>
<dbReference type="InterPro" id="IPR050398">
    <property type="entry name" value="HssS/ArlS-like"/>
</dbReference>
<dbReference type="InterPro" id="IPR005467">
    <property type="entry name" value="His_kinase_dom"/>
</dbReference>
<name>A0A413WSF5_9FIRM</name>
<evidence type="ECO:0000256" key="1">
    <source>
        <dbReference type="ARBA" id="ARBA00000085"/>
    </source>
</evidence>
<dbReference type="GeneID" id="93148437"/>
<dbReference type="GO" id="GO:0005886">
    <property type="term" value="C:plasma membrane"/>
    <property type="evidence" value="ECO:0007669"/>
    <property type="project" value="UniProtKB-SubCell"/>
</dbReference>
<evidence type="ECO:0000256" key="11">
    <source>
        <dbReference type="ARBA" id="ARBA00022989"/>
    </source>
</evidence>
<dbReference type="InterPro" id="IPR003594">
    <property type="entry name" value="HATPase_dom"/>
</dbReference>
<dbReference type="Pfam" id="PF02518">
    <property type="entry name" value="HATPase_c"/>
    <property type="match status" value="1"/>
</dbReference>
<proteinExistence type="predicted"/>
<dbReference type="InterPro" id="IPR003661">
    <property type="entry name" value="HisK_dim/P_dom"/>
</dbReference>
<evidence type="ECO:0000256" key="3">
    <source>
        <dbReference type="ARBA" id="ARBA00012438"/>
    </source>
</evidence>
<evidence type="ECO:0000256" key="6">
    <source>
        <dbReference type="ARBA" id="ARBA00022679"/>
    </source>
</evidence>
<evidence type="ECO:0000256" key="13">
    <source>
        <dbReference type="ARBA" id="ARBA00023136"/>
    </source>
</evidence>
<sequence>MTKENRRFHRLSTKFICGTASILVLVLAATLFVNSKVAARYYLRQQTEYVSQAGSRIREYLDAGMSPDEAVASLEASDNVLITYASNTSDYDALSSSLREKFREKGLGFQKFWLWDQDYLSAVQKGFQFRLYQQDKLNYGILVEYIPVGPHLYAVAAIVPNTADFIGIINRFSILLHAISLIITVILLYLLVKHITNPLRRMERFSQEIARQEYGTLIINTRDELEHVADSMNQMSISIQQYQSMLQAKNQQMEQLLSDVAHDLKTPISLIGMYSSGIRDGLDDGTFLETIIQQNSRMSQMTERLLNLSGIERKEYPLTTIRLDLLLFECIAEQKLFLSKRGLSLNTAVTPNLEIMGNAELVTELFSNLLSNAVKYAASGTVNAELVKNEGQCCFRITNDLGNDDLDTERIWEPFYVGEPSRNKALSGTGLGLPIVKKIADKFGYQVRCIREDQTITFEVIF</sequence>
<keyword evidence="13" id="KW-0472">Membrane</keyword>
<keyword evidence="11" id="KW-1133">Transmembrane helix</keyword>
<evidence type="ECO:0000256" key="9">
    <source>
        <dbReference type="ARBA" id="ARBA00022777"/>
    </source>
</evidence>
<dbReference type="SMART" id="SM00388">
    <property type="entry name" value="HisKA"/>
    <property type="match status" value="1"/>
</dbReference>
<dbReference type="Pfam" id="PF00672">
    <property type="entry name" value="HAMP"/>
    <property type="match status" value="1"/>
</dbReference>
<dbReference type="EC" id="2.7.13.3" evidence="3"/>
<dbReference type="SMART" id="SM00387">
    <property type="entry name" value="HATPase_c"/>
    <property type="match status" value="1"/>
</dbReference>
<dbReference type="Gene3D" id="3.30.565.10">
    <property type="entry name" value="Histidine kinase-like ATPase, C-terminal domain"/>
    <property type="match status" value="1"/>
</dbReference>
<protein>
    <recommendedName>
        <fullName evidence="3">histidine kinase</fullName>
        <ecNumber evidence="3">2.7.13.3</ecNumber>
    </recommendedName>
</protein>
<evidence type="ECO:0000256" key="12">
    <source>
        <dbReference type="ARBA" id="ARBA00023012"/>
    </source>
</evidence>
<accession>A0A413WSF5</accession>
<dbReference type="PROSITE" id="PS50885">
    <property type="entry name" value="HAMP"/>
    <property type="match status" value="1"/>
</dbReference>
<dbReference type="Gene3D" id="1.10.287.130">
    <property type="match status" value="1"/>
</dbReference>
<dbReference type="AlphaFoldDB" id="A0A413WSF5"/>
<dbReference type="RefSeq" id="WP_006774598.1">
    <property type="nucleotide sequence ID" value="NZ_BQNJ01000002.1"/>
</dbReference>
<evidence type="ECO:0000256" key="10">
    <source>
        <dbReference type="ARBA" id="ARBA00022840"/>
    </source>
</evidence>
<dbReference type="GO" id="GO:0005524">
    <property type="term" value="F:ATP binding"/>
    <property type="evidence" value="ECO:0007669"/>
    <property type="project" value="UniProtKB-KW"/>
</dbReference>
<dbReference type="InterPro" id="IPR036890">
    <property type="entry name" value="HATPase_C_sf"/>
</dbReference>
<dbReference type="PANTHER" id="PTHR45528:SF1">
    <property type="entry name" value="SENSOR HISTIDINE KINASE CPXA"/>
    <property type="match status" value="1"/>
</dbReference>